<dbReference type="InterPro" id="IPR008972">
    <property type="entry name" value="Cupredoxin"/>
</dbReference>
<dbReference type="PROSITE" id="PS00196">
    <property type="entry name" value="COPPER_BLUE"/>
    <property type="match status" value="1"/>
</dbReference>
<organism evidence="6 7">
    <name type="scientific">Termitidicoccus mucosus</name>
    <dbReference type="NCBI Taxonomy" id="1184151"/>
    <lineage>
        <taxon>Bacteria</taxon>
        <taxon>Pseudomonadati</taxon>
        <taxon>Verrucomicrobiota</taxon>
        <taxon>Opitutia</taxon>
        <taxon>Opitutales</taxon>
        <taxon>Opitutaceae</taxon>
        <taxon>Termitidicoccus</taxon>
    </lineage>
</organism>
<reference evidence="6 7" key="1">
    <citation type="submission" date="2016-01" db="EMBL/GenBank/DDBJ databases">
        <title>High potential of lignocellulose degradation of a new Verrucomicrobia species.</title>
        <authorList>
            <person name="Wang Y."/>
            <person name="Shi Y."/>
            <person name="Qiu Z."/>
            <person name="Liu S."/>
            <person name="Yang H."/>
        </authorList>
    </citation>
    <scope>NUCLEOTIDE SEQUENCE [LARGE SCALE GENOMIC DNA]</scope>
    <source>
        <strain evidence="6 7">TSB47</strain>
    </source>
</reference>
<keyword evidence="7" id="KW-1185">Reference proteome</keyword>
<dbReference type="Proteomes" id="UP000078486">
    <property type="component" value="Unassembled WGS sequence"/>
</dbReference>
<dbReference type="PANTHER" id="PTHR38439:SF2">
    <property type="entry name" value="OUTER MEMBRANE PROTEIN H.8"/>
    <property type="match status" value="1"/>
</dbReference>
<feature type="domain" description="Blue (type 1) copper" evidence="5">
    <location>
        <begin position="1"/>
        <end position="115"/>
    </location>
</feature>
<dbReference type="PROSITE" id="PS00079">
    <property type="entry name" value="MULTICOPPER_OXIDASE1"/>
    <property type="match status" value="1"/>
</dbReference>
<dbReference type="InterPro" id="IPR000923">
    <property type="entry name" value="BlueCu_1"/>
</dbReference>
<keyword evidence="3" id="KW-0249">Electron transport</keyword>
<evidence type="ECO:0000256" key="1">
    <source>
        <dbReference type="ARBA" id="ARBA00022448"/>
    </source>
</evidence>
<evidence type="ECO:0000256" key="2">
    <source>
        <dbReference type="ARBA" id="ARBA00022723"/>
    </source>
</evidence>
<proteinExistence type="predicted"/>
<evidence type="ECO:0000256" key="3">
    <source>
        <dbReference type="ARBA" id="ARBA00022982"/>
    </source>
</evidence>
<name>A0A178ILN2_9BACT</name>
<sequence>MKFSLTEIRAKPGETLSITLKNVGTMPKFSMGHNFVVLAPGLDPATFVNDAAQAVKTDYVPAKYKSHILASTKLLGPGESDTVTFKTPVRSGRYPFVCSFPGHFQVGMKGELIVE</sequence>
<dbReference type="InterPro" id="IPR033138">
    <property type="entry name" value="Cu_oxidase_CS"/>
</dbReference>
<keyword evidence="1" id="KW-0813">Transport</keyword>
<dbReference type="Pfam" id="PF00127">
    <property type="entry name" value="Copper-bind"/>
    <property type="match status" value="1"/>
</dbReference>
<comment type="caution">
    <text evidence="6">The sequence shown here is derived from an EMBL/GenBank/DDBJ whole genome shotgun (WGS) entry which is preliminary data.</text>
</comment>
<dbReference type="Gene3D" id="2.60.40.420">
    <property type="entry name" value="Cupredoxins - blue copper proteins"/>
    <property type="match status" value="1"/>
</dbReference>
<evidence type="ECO:0000256" key="4">
    <source>
        <dbReference type="ARBA" id="ARBA00023008"/>
    </source>
</evidence>
<evidence type="ECO:0000313" key="7">
    <source>
        <dbReference type="Proteomes" id="UP000078486"/>
    </source>
</evidence>
<dbReference type="AlphaFoldDB" id="A0A178ILN2"/>
<keyword evidence="4" id="KW-0186">Copper</keyword>
<dbReference type="PANTHER" id="PTHR38439">
    <property type="entry name" value="AURACYANIN-B"/>
    <property type="match status" value="1"/>
</dbReference>
<evidence type="ECO:0000259" key="5">
    <source>
        <dbReference type="Pfam" id="PF00127"/>
    </source>
</evidence>
<dbReference type="EMBL" id="LRRQ01000075">
    <property type="protein sequence ID" value="OAM90175.1"/>
    <property type="molecule type" value="Genomic_DNA"/>
</dbReference>
<dbReference type="SUPFAM" id="SSF49503">
    <property type="entry name" value="Cupredoxins"/>
    <property type="match status" value="1"/>
</dbReference>
<dbReference type="STRING" id="1184151.AW736_09715"/>
<evidence type="ECO:0000313" key="6">
    <source>
        <dbReference type="EMBL" id="OAM90175.1"/>
    </source>
</evidence>
<keyword evidence="2" id="KW-0479">Metal-binding</keyword>
<dbReference type="GO" id="GO:0009055">
    <property type="term" value="F:electron transfer activity"/>
    <property type="evidence" value="ECO:0007669"/>
    <property type="project" value="InterPro"/>
</dbReference>
<dbReference type="InterPro" id="IPR028871">
    <property type="entry name" value="BlueCu_1_BS"/>
</dbReference>
<accession>A0A178ILN2</accession>
<gene>
    <name evidence="6" type="ORF">AW736_09715</name>
</gene>
<protein>
    <submittedName>
        <fullName evidence="6">Azurin</fullName>
    </submittedName>
</protein>
<dbReference type="InterPro" id="IPR050845">
    <property type="entry name" value="Cu-binding_ET"/>
</dbReference>
<dbReference type="GO" id="GO:0005507">
    <property type="term" value="F:copper ion binding"/>
    <property type="evidence" value="ECO:0007669"/>
    <property type="project" value="InterPro"/>
</dbReference>